<dbReference type="GO" id="GO:0070401">
    <property type="term" value="F:NADP+ binding"/>
    <property type="evidence" value="ECO:0007669"/>
    <property type="project" value="InterPro"/>
</dbReference>
<dbReference type="InterPro" id="IPR023013">
    <property type="entry name" value="AGPR_AS"/>
</dbReference>
<dbReference type="GO" id="GO:0005737">
    <property type="term" value="C:cytoplasm"/>
    <property type="evidence" value="ECO:0007669"/>
    <property type="project" value="UniProtKB-SubCell"/>
</dbReference>
<sequence length="345" mass="37934">MKVAIVGGTGYGSIELIRLLQMHPHVEVSAVVSHSQSDSALADIYPHVTGVLNYTLESMDIAKLKESIDLVFFATPSGISMKYAPEFIENGVKCIDLSGDFRLKNLDEYEQWYKGLPAPKAFVESAVYGLSEFYENQIKSASLIANPGCYPTATLLALLPILKRGIIDPNTIVIDGKTGASGAGRGLSLSTHYTELNDNVRAYKIGEHQHTPEMEQTIYAETNQLTKVTFSTHLLPMTRGIMCTIYAALEEPLSTADVLQQYRGFYQNKPFVRVRSEGNLPTTKEVYGSNFCDIGVHVDDRTGRVTIVSVIDNLVKGASGQAIQNMNIMNGWNQTTGLMQLPVYP</sequence>
<dbReference type="GO" id="GO:0006526">
    <property type="term" value="P:L-arginine biosynthetic process"/>
    <property type="evidence" value="ECO:0007669"/>
    <property type="project" value="UniProtKB-UniRule"/>
</dbReference>
<dbReference type="Pfam" id="PF01118">
    <property type="entry name" value="Semialdhyde_dh"/>
    <property type="match status" value="1"/>
</dbReference>
<dbReference type="NCBIfam" id="TIGR01850">
    <property type="entry name" value="argC"/>
    <property type="match status" value="1"/>
</dbReference>
<dbReference type="PANTHER" id="PTHR32338">
    <property type="entry name" value="N-ACETYL-GAMMA-GLUTAMYL-PHOSPHATE REDUCTASE, CHLOROPLASTIC-RELATED-RELATED"/>
    <property type="match status" value="1"/>
</dbReference>
<evidence type="ECO:0000313" key="11">
    <source>
        <dbReference type="Proteomes" id="UP001145050"/>
    </source>
</evidence>
<comment type="similarity">
    <text evidence="7">Belongs to the NAGSA dehydrogenase family. Type 1 subfamily.</text>
</comment>
<dbReference type="RefSeq" id="WP_272436264.1">
    <property type="nucleotide sequence ID" value="NZ_JAMQKB010000006.1"/>
</dbReference>
<keyword evidence="11" id="KW-1185">Reference proteome</keyword>
<evidence type="ECO:0000313" key="10">
    <source>
        <dbReference type="EMBL" id="MDC3424459.1"/>
    </source>
</evidence>
<dbReference type="SUPFAM" id="SSF51735">
    <property type="entry name" value="NAD(P)-binding Rossmann-fold domains"/>
    <property type="match status" value="1"/>
</dbReference>
<dbReference type="EMBL" id="JAMQKB010000006">
    <property type="protein sequence ID" value="MDC3424459.1"/>
    <property type="molecule type" value="Genomic_DNA"/>
</dbReference>
<dbReference type="InterPro" id="IPR050085">
    <property type="entry name" value="AGPR"/>
</dbReference>
<comment type="catalytic activity">
    <reaction evidence="6 7">
        <text>N-acetyl-L-glutamate 5-semialdehyde + phosphate + NADP(+) = N-acetyl-L-glutamyl 5-phosphate + NADPH + H(+)</text>
        <dbReference type="Rhea" id="RHEA:21588"/>
        <dbReference type="ChEBI" id="CHEBI:15378"/>
        <dbReference type="ChEBI" id="CHEBI:29123"/>
        <dbReference type="ChEBI" id="CHEBI:43474"/>
        <dbReference type="ChEBI" id="CHEBI:57783"/>
        <dbReference type="ChEBI" id="CHEBI:57936"/>
        <dbReference type="ChEBI" id="CHEBI:58349"/>
        <dbReference type="EC" id="1.2.1.38"/>
    </reaction>
</comment>
<comment type="subcellular location">
    <subcellularLocation>
        <location evidence="7">Cytoplasm</location>
    </subcellularLocation>
</comment>
<evidence type="ECO:0000256" key="6">
    <source>
        <dbReference type="ARBA" id="ARBA00050557"/>
    </source>
</evidence>
<evidence type="ECO:0000256" key="1">
    <source>
        <dbReference type="ARBA" id="ARBA00004862"/>
    </source>
</evidence>
<evidence type="ECO:0000259" key="9">
    <source>
        <dbReference type="SMART" id="SM00859"/>
    </source>
</evidence>
<feature type="active site" evidence="7 8">
    <location>
        <position position="149"/>
    </location>
</feature>
<dbReference type="InterPro" id="IPR000706">
    <property type="entry name" value="AGPR_type-1"/>
</dbReference>
<accession>A0A9X3WW74</accession>
<reference evidence="10" key="1">
    <citation type="submission" date="2022-06" db="EMBL/GenBank/DDBJ databases">
        <title>Aquibacillus sp. a new bacterium isolated from soil saline samples.</title>
        <authorList>
            <person name="Galisteo C."/>
            <person name="De La Haba R."/>
            <person name="Sanchez-Porro C."/>
            <person name="Ventosa A."/>
        </authorList>
    </citation>
    <scope>NUCLEOTIDE SEQUENCE</scope>
    <source>
        <strain evidence="10">3ASR75-11</strain>
    </source>
</reference>
<keyword evidence="4 7" id="KW-0521">NADP</keyword>
<keyword evidence="3 7" id="KW-0028">Amino-acid biosynthesis</keyword>
<feature type="domain" description="Semialdehyde dehydrogenase NAD-binding" evidence="9">
    <location>
        <begin position="2"/>
        <end position="141"/>
    </location>
</feature>
<dbReference type="InterPro" id="IPR058924">
    <property type="entry name" value="AGPR_dimerisation_dom"/>
</dbReference>
<dbReference type="Pfam" id="PF22698">
    <property type="entry name" value="Semialdhyde_dhC_1"/>
    <property type="match status" value="1"/>
</dbReference>
<evidence type="ECO:0000256" key="8">
    <source>
        <dbReference type="PROSITE-ProRule" id="PRU10010"/>
    </source>
</evidence>
<dbReference type="InterPro" id="IPR000534">
    <property type="entry name" value="Semialdehyde_DH_NAD-bd"/>
</dbReference>
<evidence type="ECO:0000256" key="4">
    <source>
        <dbReference type="ARBA" id="ARBA00022857"/>
    </source>
</evidence>
<dbReference type="GO" id="GO:0003942">
    <property type="term" value="F:N-acetyl-gamma-glutamyl-phosphate reductase activity"/>
    <property type="evidence" value="ECO:0007669"/>
    <property type="project" value="UniProtKB-UniRule"/>
</dbReference>
<dbReference type="EC" id="1.2.1.38" evidence="7"/>
<dbReference type="FunFam" id="3.30.360.10:FF:000014">
    <property type="entry name" value="N-acetyl-gamma-glutamyl-phosphate reductase"/>
    <property type="match status" value="1"/>
</dbReference>
<proteinExistence type="inferred from homology"/>
<gene>
    <name evidence="7 10" type="primary">argC</name>
    <name evidence="10" type="ORF">NC797_08045</name>
</gene>
<evidence type="ECO:0000256" key="2">
    <source>
        <dbReference type="ARBA" id="ARBA00022571"/>
    </source>
</evidence>
<dbReference type="PANTHER" id="PTHR32338:SF10">
    <property type="entry name" value="N-ACETYL-GAMMA-GLUTAMYL-PHOSPHATE REDUCTASE, CHLOROPLASTIC-RELATED"/>
    <property type="match status" value="1"/>
</dbReference>
<organism evidence="10 11">
    <name type="scientific">Terrihalobacillus insolitus</name>
    <dbReference type="NCBI Taxonomy" id="2950438"/>
    <lineage>
        <taxon>Bacteria</taxon>
        <taxon>Bacillati</taxon>
        <taxon>Bacillota</taxon>
        <taxon>Bacilli</taxon>
        <taxon>Bacillales</taxon>
        <taxon>Bacillaceae</taxon>
        <taxon>Terrihalobacillus</taxon>
    </lineage>
</organism>
<evidence type="ECO:0000256" key="7">
    <source>
        <dbReference type="HAMAP-Rule" id="MF_00150"/>
    </source>
</evidence>
<dbReference type="InterPro" id="IPR036291">
    <property type="entry name" value="NAD(P)-bd_dom_sf"/>
</dbReference>
<dbReference type="CDD" id="cd23934">
    <property type="entry name" value="AGPR_1_C"/>
    <property type="match status" value="1"/>
</dbReference>
<dbReference type="SMART" id="SM00859">
    <property type="entry name" value="Semialdhyde_dh"/>
    <property type="match status" value="1"/>
</dbReference>
<dbReference type="Gene3D" id="3.30.360.10">
    <property type="entry name" value="Dihydrodipicolinate Reductase, domain 2"/>
    <property type="match status" value="1"/>
</dbReference>
<comment type="function">
    <text evidence="7">Catalyzes the NADPH-dependent reduction of N-acetyl-5-glutamyl phosphate to yield N-acetyl-L-glutamate 5-semialdehyde.</text>
</comment>
<comment type="caution">
    <text evidence="10">The sequence shown here is derived from an EMBL/GenBank/DDBJ whole genome shotgun (WGS) entry which is preliminary data.</text>
</comment>
<evidence type="ECO:0000256" key="5">
    <source>
        <dbReference type="ARBA" id="ARBA00023002"/>
    </source>
</evidence>
<dbReference type="GO" id="GO:0051287">
    <property type="term" value="F:NAD binding"/>
    <property type="evidence" value="ECO:0007669"/>
    <property type="project" value="InterPro"/>
</dbReference>
<keyword evidence="2 7" id="KW-0055">Arginine biosynthesis</keyword>
<keyword evidence="7" id="KW-0963">Cytoplasm</keyword>
<dbReference type="AlphaFoldDB" id="A0A9X3WW74"/>
<dbReference type="CDD" id="cd17895">
    <property type="entry name" value="AGPR_1_N"/>
    <property type="match status" value="1"/>
</dbReference>
<dbReference type="Proteomes" id="UP001145050">
    <property type="component" value="Unassembled WGS sequence"/>
</dbReference>
<name>A0A9X3WW74_9BACI</name>
<dbReference type="Gene3D" id="3.40.50.720">
    <property type="entry name" value="NAD(P)-binding Rossmann-like Domain"/>
    <property type="match status" value="1"/>
</dbReference>
<protein>
    <recommendedName>
        <fullName evidence="7">N-acetyl-gamma-glutamyl-phosphate reductase</fullName>
        <shortName evidence="7">AGPR</shortName>
        <ecNumber evidence="7">1.2.1.38</ecNumber>
    </recommendedName>
    <alternativeName>
        <fullName evidence="7">N-acetyl-glutamate semialdehyde dehydrogenase</fullName>
        <shortName evidence="7">NAGSA dehydrogenase</shortName>
    </alternativeName>
</protein>
<evidence type="ECO:0000256" key="3">
    <source>
        <dbReference type="ARBA" id="ARBA00022605"/>
    </source>
</evidence>
<dbReference type="PROSITE" id="PS01224">
    <property type="entry name" value="ARGC"/>
    <property type="match status" value="1"/>
</dbReference>
<dbReference type="HAMAP" id="MF_00150">
    <property type="entry name" value="ArgC_type1"/>
    <property type="match status" value="1"/>
</dbReference>
<dbReference type="SUPFAM" id="SSF55347">
    <property type="entry name" value="Glyceraldehyde-3-phosphate dehydrogenase-like, C-terminal domain"/>
    <property type="match status" value="1"/>
</dbReference>
<keyword evidence="5 7" id="KW-0560">Oxidoreductase</keyword>
<comment type="pathway">
    <text evidence="1 7">Amino-acid biosynthesis; L-arginine biosynthesis; N(2)-acetyl-L-ornithine from L-glutamate: step 3/4.</text>
</comment>